<evidence type="ECO:0000256" key="1">
    <source>
        <dbReference type="PIRNR" id="PIRNR006162"/>
    </source>
</evidence>
<feature type="transmembrane region" description="Helical" evidence="2">
    <location>
        <begin position="45"/>
        <end position="66"/>
    </location>
</feature>
<dbReference type="PANTHER" id="PTHR36305:SF1">
    <property type="entry name" value="PHOSPHATIDYLGLYCEROPHOSPHATASE A"/>
    <property type="match status" value="1"/>
</dbReference>
<keyword evidence="1 2" id="KW-0472">Membrane</keyword>
<feature type="transmembrane region" description="Helical" evidence="2">
    <location>
        <begin position="20"/>
        <end position="38"/>
    </location>
</feature>
<evidence type="ECO:0000259" key="3">
    <source>
        <dbReference type="Pfam" id="PF04608"/>
    </source>
</evidence>
<keyword evidence="1" id="KW-0997">Cell inner membrane</keyword>
<dbReference type="PIRSF" id="PIRSF006162">
    <property type="entry name" value="PgpA"/>
    <property type="match status" value="1"/>
</dbReference>
<dbReference type="RefSeq" id="WP_344802172.1">
    <property type="nucleotide sequence ID" value="NZ_BAABBO010000001.1"/>
</dbReference>
<dbReference type="EC" id="3.1.3.27" evidence="1"/>
<comment type="function">
    <text evidence="1">Lipid phosphatase which dephosphorylates phosphatidylglycerophosphate (PGP) to phosphatidylglycerol (PG).</text>
</comment>
<dbReference type="EMBL" id="BAABBO010000001">
    <property type="protein sequence ID" value="GAA3945561.1"/>
    <property type="molecule type" value="Genomic_DNA"/>
</dbReference>
<keyword evidence="1" id="KW-0378">Hydrolase</keyword>
<organism evidence="4 5">
    <name type="scientific">Allohahella marinimesophila</name>
    <dbReference type="NCBI Taxonomy" id="1054972"/>
    <lineage>
        <taxon>Bacteria</taxon>
        <taxon>Pseudomonadati</taxon>
        <taxon>Pseudomonadota</taxon>
        <taxon>Gammaproteobacteria</taxon>
        <taxon>Oceanospirillales</taxon>
        <taxon>Hahellaceae</taxon>
        <taxon>Allohahella</taxon>
    </lineage>
</organism>
<comment type="cofactor">
    <cofactor evidence="1">
        <name>Mg(2+)</name>
        <dbReference type="ChEBI" id="CHEBI:18420"/>
    </cofactor>
</comment>
<dbReference type="CDD" id="cd06971">
    <property type="entry name" value="PgpA"/>
    <property type="match status" value="1"/>
</dbReference>
<dbReference type="Proteomes" id="UP001501337">
    <property type="component" value="Unassembled WGS sequence"/>
</dbReference>
<dbReference type="InterPro" id="IPR026037">
    <property type="entry name" value="PgpA"/>
</dbReference>
<gene>
    <name evidence="4" type="ORF">GCM10022278_00920</name>
</gene>
<sequence>MTESAVLLVATGFGAGWLPIAPGTIGTMIGLPLAWWLLDLSQGRQLAVMALLLAMAVPLCYLASVWLGGGDASQIVADEYLAFPVAVMALSMKRRLWVLVLAFLVFRLFDITKLPPINYLEMIGGGFGIVMDDLMAAMYTWIVLAIGLVFWRRYQSMQQLRQKP</sequence>
<keyword evidence="1" id="KW-0595">Phospholipid degradation</keyword>
<comment type="catalytic activity">
    <reaction evidence="1">
        <text>a 1,2-diacyl-sn-glycero-3-phospho-(1'-sn-glycero-3'-phosphate) + H2O = a 1,2-diacyl-sn-glycero-3-phospho-(1'-sn-glycerol) + phosphate</text>
        <dbReference type="Rhea" id="RHEA:33751"/>
        <dbReference type="ChEBI" id="CHEBI:15377"/>
        <dbReference type="ChEBI" id="CHEBI:43474"/>
        <dbReference type="ChEBI" id="CHEBI:60110"/>
        <dbReference type="ChEBI" id="CHEBI:64716"/>
        <dbReference type="EC" id="3.1.3.27"/>
    </reaction>
</comment>
<feature type="transmembrane region" description="Helical" evidence="2">
    <location>
        <begin position="96"/>
        <end position="114"/>
    </location>
</feature>
<keyword evidence="1" id="KW-0460">Magnesium</keyword>
<dbReference type="Pfam" id="PF04608">
    <property type="entry name" value="PgpA"/>
    <property type="match status" value="1"/>
</dbReference>
<evidence type="ECO:0000313" key="5">
    <source>
        <dbReference type="Proteomes" id="UP001501337"/>
    </source>
</evidence>
<name>A0ABP7NFQ1_9GAMM</name>
<dbReference type="SUPFAM" id="SSF101307">
    <property type="entry name" value="YutG-like"/>
    <property type="match status" value="1"/>
</dbReference>
<proteinExistence type="predicted"/>
<feature type="transmembrane region" description="Helical" evidence="2">
    <location>
        <begin position="134"/>
        <end position="151"/>
    </location>
</feature>
<evidence type="ECO:0000256" key="2">
    <source>
        <dbReference type="SAM" id="Phobius"/>
    </source>
</evidence>
<keyword evidence="1" id="KW-0479">Metal-binding</keyword>
<keyword evidence="1" id="KW-1208">Phospholipid metabolism</keyword>
<evidence type="ECO:0000313" key="4">
    <source>
        <dbReference type="EMBL" id="GAA3945561.1"/>
    </source>
</evidence>
<feature type="domain" description="YutG/PgpA" evidence="3">
    <location>
        <begin position="9"/>
        <end position="146"/>
    </location>
</feature>
<keyword evidence="1" id="KW-1003">Cell membrane</keyword>
<keyword evidence="2" id="KW-1133">Transmembrane helix</keyword>
<dbReference type="InterPro" id="IPR036681">
    <property type="entry name" value="PgpA-like_sf"/>
</dbReference>
<comment type="pathway">
    <text evidence="1">Phospholipid metabolism; phosphatidylglycerol biosynthesis; phosphatidylglycerol from CDP-diacylglycerol: step 2/2.</text>
</comment>
<keyword evidence="1 2" id="KW-0812">Transmembrane</keyword>
<dbReference type="PANTHER" id="PTHR36305">
    <property type="entry name" value="PHOSPHATIDYLGLYCEROPHOSPHATASE A"/>
    <property type="match status" value="1"/>
</dbReference>
<comment type="caution">
    <text evidence="4">The sequence shown here is derived from an EMBL/GenBank/DDBJ whole genome shotgun (WGS) entry which is preliminary data.</text>
</comment>
<protein>
    <recommendedName>
        <fullName evidence="1">Phosphatidylglycerophosphatase A</fullName>
        <ecNumber evidence="1">3.1.3.27</ecNumber>
    </recommendedName>
    <alternativeName>
        <fullName evidence="1">Phosphatidylglycerolphosphate phosphatase A</fullName>
    </alternativeName>
</protein>
<keyword evidence="1" id="KW-0443">Lipid metabolism</keyword>
<keyword evidence="5" id="KW-1185">Reference proteome</keyword>
<comment type="subcellular location">
    <subcellularLocation>
        <location evidence="1">Cell inner membrane</location>
        <topology evidence="1">Multi-pass membrane protein</topology>
    </subcellularLocation>
</comment>
<reference evidence="5" key="1">
    <citation type="journal article" date="2019" name="Int. J. Syst. Evol. Microbiol.">
        <title>The Global Catalogue of Microorganisms (GCM) 10K type strain sequencing project: providing services to taxonomists for standard genome sequencing and annotation.</title>
        <authorList>
            <consortium name="The Broad Institute Genomics Platform"/>
            <consortium name="The Broad Institute Genome Sequencing Center for Infectious Disease"/>
            <person name="Wu L."/>
            <person name="Ma J."/>
        </authorList>
    </citation>
    <scope>NUCLEOTIDE SEQUENCE [LARGE SCALE GENOMIC DNA]</scope>
    <source>
        <strain evidence="5">JCM 17555</strain>
    </source>
</reference>
<accession>A0ABP7NFQ1</accession>
<dbReference type="InterPro" id="IPR007686">
    <property type="entry name" value="YutG/PgpA"/>
</dbReference>
<keyword evidence="1" id="KW-0442">Lipid degradation</keyword>